<name>A0A381PKX7_9ZZZZ</name>
<dbReference type="PANTHER" id="PTHR43317">
    <property type="entry name" value="THERMOSPERMINE SYNTHASE ACAULIS5"/>
    <property type="match status" value="1"/>
</dbReference>
<accession>A0A381PKX7</accession>
<evidence type="ECO:0000313" key="2">
    <source>
        <dbReference type="EMBL" id="SUZ67244.1"/>
    </source>
</evidence>
<evidence type="ECO:0008006" key="3">
    <source>
        <dbReference type="Google" id="ProtNLM"/>
    </source>
</evidence>
<proteinExistence type="predicted"/>
<dbReference type="Gene3D" id="3.40.50.150">
    <property type="entry name" value="Vaccinia Virus protein VP39"/>
    <property type="match status" value="1"/>
</dbReference>
<evidence type="ECO:0000256" key="1">
    <source>
        <dbReference type="ARBA" id="ARBA00023115"/>
    </source>
</evidence>
<keyword evidence="1" id="KW-0620">Polyamine biosynthesis</keyword>
<dbReference type="GO" id="GO:0006596">
    <property type="term" value="P:polyamine biosynthetic process"/>
    <property type="evidence" value="ECO:0007669"/>
    <property type="project" value="UniProtKB-KW"/>
</dbReference>
<gene>
    <name evidence="2" type="ORF">METZ01_LOCUS20098</name>
</gene>
<dbReference type="PANTHER" id="PTHR43317:SF1">
    <property type="entry name" value="THERMOSPERMINE SYNTHASE ACAULIS5"/>
    <property type="match status" value="1"/>
</dbReference>
<dbReference type="InterPro" id="IPR029063">
    <property type="entry name" value="SAM-dependent_MTases_sf"/>
</dbReference>
<dbReference type="AlphaFoldDB" id="A0A381PKX7"/>
<dbReference type="SUPFAM" id="SSF53335">
    <property type="entry name" value="S-adenosyl-L-methionine-dependent methyltransferases"/>
    <property type="match status" value="1"/>
</dbReference>
<dbReference type="NCBIfam" id="NF037959">
    <property type="entry name" value="MFS_SpdSyn"/>
    <property type="match status" value="1"/>
</dbReference>
<dbReference type="CDD" id="cd02440">
    <property type="entry name" value="AdoMet_MTases"/>
    <property type="match status" value="1"/>
</dbReference>
<reference evidence="2" key="1">
    <citation type="submission" date="2018-05" db="EMBL/GenBank/DDBJ databases">
        <authorList>
            <person name="Lanie J.A."/>
            <person name="Ng W.-L."/>
            <person name="Kazmierczak K.M."/>
            <person name="Andrzejewski T.M."/>
            <person name="Davidsen T.M."/>
            <person name="Wayne K.J."/>
            <person name="Tettelin H."/>
            <person name="Glass J.I."/>
            <person name="Rusch D."/>
            <person name="Podicherti R."/>
            <person name="Tsui H.-C.T."/>
            <person name="Winkler M.E."/>
        </authorList>
    </citation>
    <scope>NUCLEOTIDE SEQUENCE</scope>
</reference>
<organism evidence="2">
    <name type="scientific">marine metagenome</name>
    <dbReference type="NCBI Taxonomy" id="408172"/>
    <lineage>
        <taxon>unclassified sequences</taxon>
        <taxon>metagenomes</taxon>
        <taxon>ecological metagenomes</taxon>
    </lineage>
</organism>
<protein>
    <recommendedName>
        <fullName evidence="3">PABS domain-containing protein</fullName>
    </recommendedName>
</protein>
<dbReference type="Pfam" id="PF01564">
    <property type="entry name" value="Spermine_synth"/>
    <property type="match status" value="1"/>
</dbReference>
<dbReference type="EMBL" id="UINC01001006">
    <property type="protein sequence ID" value="SUZ67244.1"/>
    <property type="molecule type" value="Genomic_DNA"/>
</dbReference>
<sequence>MNLLKILSKSRPERLIWECENSGVTVQVWDKQDRRELRFGNHIMQSVISRAHPDQLVLPYTRFMLLGLLFCPKPKSVLHIGLGGGCVARWLHCEFPKIQQTVIELNSAVIDAAQRFFELPLDKRLKVLQADATNIIPTMTEKFELIFLDAFSDFGPPEGVINIEFLENLRGCLDSEGWLVGNVWTITGDFMEQCEHWKSIFTQVLQARANHKGNVILFGSQTSKFSDLQKLDGISKLLLKHHRIDFHKMFRELQPVL</sequence>